<proteinExistence type="predicted"/>
<gene>
    <name evidence="1" type="ORF">UJA718_LOCUS41855</name>
</gene>
<feature type="non-terminal residue" evidence="1">
    <location>
        <position position="103"/>
    </location>
</feature>
<name>A0A821PTS3_9BILA</name>
<reference evidence="1" key="1">
    <citation type="submission" date="2021-02" db="EMBL/GenBank/DDBJ databases">
        <authorList>
            <person name="Nowell W R."/>
        </authorList>
    </citation>
    <scope>NUCLEOTIDE SEQUENCE</scope>
</reference>
<dbReference type="EMBL" id="CAJOBP010051265">
    <property type="protein sequence ID" value="CAF4814036.1"/>
    <property type="molecule type" value="Genomic_DNA"/>
</dbReference>
<organism evidence="1 2">
    <name type="scientific">Rotaria socialis</name>
    <dbReference type="NCBI Taxonomy" id="392032"/>
    <lineage>
        <taxon>Eukaryota</taxon>
        <taxon>Metazoa</taxon>
        <taxon>Spiralia</taxon>
        <taxon>Gnathifera</taxon>
        <taxon>Rotifera</taxon>
        <taxon>Eurotatoria</taxon>
        <taxon>Bdelloidea</taxon>
        <taxon>Philodinida</taxon>
        <taxon>Philodinidae</taxon>
        <taxon>Rotaria</taxon>
    </lineage>
</organism>
<sequence length="103" mass="12407">MNKLYKYLYFILQQKVVLQKSKVCRQPLAIYDYHQECQTLEELESIKNDSNRIWIEVLLVLERILLPRKDPILTKALNGYSHYLLAKNDFDKCLALWIHSFYI</sequence>
<protein>
    <submittedName>
        <fullName evidence="1">Uncharacterized protein</fullName>
    </submittedName>
</protein>
<dbReference type="AlphaFoldDB" id="A0A821PTS3"/>
<accession>A0A821PTS3</accession>
<feature type="non-terminal residue" evidence="1">
    <location>
        <position position="1"/>
    </location>
</feature>
<evidence type="ECO:0000313" key="1">
    <source>
        <dbReference type="EMBL" id="CAF4814036.1"/>
    </source>
</evidence>
<keyword evidence="2" id="KW-1185">Reference proteome</keyword>
<evidence type="ECO:0000313" key="2">
    <source>
        <dbReference type="Proteomes" id="UP000663873"/>
    </source>
</evidence>
<comment type="caution">
    <text evidence="1">The sequence shown here is derived from an EMBL/GenBank/DDBJ whole genome shotgun (WGS) entry which is preliminary data.</text>
</comment>
<dbReference type="Proteomes" id="UP000663873">
    <property type="component" value="Unassembled WGS sequence"/>
</dbReference>